<comment type="caution">
    <text evidence="5">The sequence shown here is derived from an EMBL/GenBank/DDBJ whole genome shotgun (WGS) entry which is preliminary data.</text>
</comment>
<reference evidence="5" key="1">
    <citation type="submission" date="2017-02" db="EMBL/GenBank/DDBJ databases">
        <title>Delving into the versatile metabolic prowess of the omnipresent phylum Bacteroidetes.</title>
        <authorList>
            <person name="Nobu M.K."/>
            <person name="Mei R."/>
            <person name="Narihiro T."/>
            <person name="Kuroda K."/>
            <person name="Liu W.-T."/>
        </authorList>
    </citation>
    <scope>NUCLEOTIDE SEQUENCE</scope>
    <source>
        <strain evidence="5">ADurb.Bin280</strain>
    </source>
</reference>
<evidence type="ECO:0000256" key="1">
    <source>
        <dbReference type="ARBA" id="ARBA00001933"/>
    </source>
</evidence>
<accession>A0A1V5SFK7</accession>
<dbReference type="GO" id="GO:0030170">
    <property type="term" value="F:pyridoxal phosphate binding"/>
    <property type="evidence" value="ECO:0007669"/>
    <property type="project" value="TreeGrafter"/>
</dbReference>
<dbReference type="Pfam" id="PF01041">
    <property type="entry name" value="DegT_DnrJ_EryC1"/>
    <property type="match status" value="1"/>
</dbReference>
<dbReference type="PANTHER" id="PTHR30244:SF34">
    <property type="entry name" value="DTDP-4-AMINO-4,6-DIDEOXYGALACTOSE TRANSAMINASE"/>
    <property type="match status" value="1"/>
</dbReference>
<dbReference type="InterPro" id="IPR000653">
    <property type="entry name" value="DegT/StrS_aminotransferase"/>
</dbReference>
<dbReference type="EC" id="2.6.1.87" evidence="5"/>
<dbReference type="Gene3D" id="3.90.1150.10">
    <property type="entry name" value="Aspartate Aminotransferase, domain 1"/>
    <property type="match status" value="1"/>
</dbReference>
<proteinExistence type="inferred from homology"/>
<dbReference type="PIRSF" id="PIRSF000390">
    <property type="entry name" value="PLP_StrS"/>
    <property type="match status" value="1"/>
</dbReference>
<evidence type="ECO:0000256" key="2">
    <source>
        <dbReference type="ARBA" id="ARBA00022898"/>
    </source>
</evidence>
<dbReference type="Gene3D" id="3.40.640.10">
    <property type="entry name" value="Type I PLP-dependent aspartate aminotransferase-like (Major domain)"/>
    <property type="match status" value="1"/>
</dbReference>
<dbReference type="GO" id="GO:0000271">
    <property type="term" value="P:polysaccharide biosynthetic process"/>
    <property type="evidence" value="ECO:0007669"/>
    <property type="project" value="TreeGrafter"/>
</dbReference>
<dbReference type="CDD" id="cd00616">
    <property type="entry name" value="AHBA_syn"/>
    <property type="match status" value="1"/>
</dbReference>
<gene>
    <name evidence="5" type="primary">arnB</name>
    <name evidence="5" type="ORF">BWY43_00220</name>
</gene>
<dbReference type="NCBIfam" id="NF011936">
    <property type="entry name" value="PRK15407.1"/>
    <property type="match status" value="1"/>
</dbReference>
<keyword evidence="2 4" id="KW-0663">Pyridoxal phosphate</keyword>
<name>A0A1V5SFK7_9BACT</name>
<evidence type="ECO:0000313" key="5">
    <source>
        <dbReference type="EMBL" id="OQA53033.1"/>
    </source>
</evidence>
<dbReference type="InterPro" id="IPR015422">
    <property type="entry name" value="PyrdxlP-dep_Trfase_small"/>
</dbReference>
<evidence type="ECO:0000256" key="4">
    <source>
        <dbReference type="RuleBase" id="RU004508"/>
    </source>
</evidence>
<dbReference type="InterPro" id="IPR015424">
    <property type="entry name" value="PyrdxlP-dep_Trfase"/>
</dbReference>
<keyword evidence="5" id="KW-0032">Aminotransferase</keyword>
<comment type="cofactor">
    <cofactor evidence="1">
        <name>pyridoxal 5'-phosphate</name>
        <dbReference type="ChEBI" id="CHEBI:597326"/>
    </cofactor>
</comment>
<dbReference type="SUPFAM" id="SSF53383">
    <property type="entry name" value="PLP-dependent transferases"/>
    <property type="match status" value="1"/>
</dbReference>
<dbReference type="FunFam" id="3.40.640.10:FF:000079">
    <property type="entry name" value="LPS biosynthesis protein"/>
    <property type="match status" value="1"/>
</dbReference>
<sequence>MKQTIEKLAADAAEKLSKQMRRSVAPAGKFFDKQELINLIEASLEGWWTEGRWTQEFEQSLAKYLNIKNVLSCNSGSSANLLAFSALCSPSLGDRRLKPGSEVVTVAAGFPTTVNAIIQNGCVPVFVDIDIGTYNIDINALKKAISKKTAAIMIAHTLGNPYQVNEVKKICKKHNLWLVEDNCDGLGSKYSGKLTGTFGDVATLSFYPAHHITTAEGGAVLTDNPKLAKIIRSIRDWGRHCWCPTGHDNTCQNRFNWQLGALPKGYDHKYIYGELGYNLKLSDLHAAIGVAQIKKLRGFVRKRISNFNYLTKKLKSLEKYFILPKATENSEPSWFGYILTIKDDRIDRAKLLKFCQEKGVGTRLLFAGNITKQPYFIDGKFKYKIVGNLNNTDLVMAKSFWVGVWPGLNKSELDRIVNCLQEFISNEGI</sequence>
<dbReference type="PANTHER" id="PTHR30244">
    <property type="entry name" value="TRANSAMINASE"/>
    <property type="match status" value="1"/>
</dbReference>
<dbReference type="InterPro" id="IPR015421">
    <property type="entry name" value="PyrdxlP-dep_Trfase_major"/>
</dbReference>
<dbReference type="GO" id="GO:0099620">
    <property type="term" value="F:UDP-4-amino-4-deoxy-L-arabinose aminotransferase"/>
    <property type="evidence" value="ECO:0007669"/>
    <property type="project" value="UniProtKB-EC"/>
</dbReference>
<keyword evidence="5" id="KW-0808">Transferase</keyword>
<protein>
    <submittedName>
        <fullName evidence="5">UDP-4-amino-4-deoxy-L-arabinose--oxoglutarate aminotransferase</fullName>
        <ecNumber evidence="5">2.6.1.87</ecNumber>
    </submittedName>
</protein>
<organism evidence="5">
    <name type="scientific">candidate division WS2 bacterium ADurb.Bin280</name>
    <dbReference type="NCBI Taxonomy" id="1852829"/>
    <lineage>
        <taxon>Bacteria</taxon>
        <taxon>candidate division WS2</taxon>
    </lineage>
</organism>
<dbReference type="EMBL" id="MWBO01000013">
    <property type="protein sequence ID" value="OQA53033.1"/>
    <property type="molecule type" value="Genomic_DNA"/>
</dbReference>
<evidence type="ECO:0000256" key="3">
    <source>
        <dbReference type="ARBA" id="ARBA00037999"/>
    </source>
</evidence>
<comment type="similarity">
    <text evidence="3 4">Belongs to the DegT/DnrJ/EryC1 family.</text>
</comment>
<dbReference type="AlphaFoldDB" id="A0A1V5SFK7"/>
<dbReference type="Proteomes" id="UP000485367">
    <property type="component" value="Unassembled WGS sequence"/>
</dbReference>